<feature type="transmembrane region" description="Helical" evidence="1">
    <location>
        <begin position="320"/>
        <end position="340"/>
    </location>
</feature>
<feature type="transmembrane region" description="Helical" evidence="1">
    <location>
        <begin position="192"/>
        <end position="219"/>
    </location>
</feature>
<evidence type="ECO:0008006" key="4">
    <source>
        <dbReference type="Google" id="ProtNLM"/>
    </source>
</evidence>
<organism evidence="2 3">
    <name type="scientific">Pseudomonas putida</name>
    <name type="common">Arthrobacter siderocapsulatus</name>
    <dbReference type="NCBI Taxonomy" id="303"/>
    <lineage>
        <taxon>Bacteria</taxon>
        <taxon>Pseudomonadati</taxon>
        <taxon>Pseudomonadota</taxon>
        <taxon>Gammaproteobacteria</taxon>
        <taxon>Pseudomonadales</taxon>
        <taxon>Pseudomonadaceae</taxon>
        <taxon>Pseudomonas</taxon>
    </lineage>
</organism>
<evidence type="ECO:0000313" key="2">
    <source>
        <dbReference type="EMBL" id="OAI83806.1"/>
    </source>
</evidence>
<keyword evidence="1" id="KW-1133">Transmembrane helix</keyword>
<evidence type="ECO:0000256" key="1">
    <source>
        <dbReference type="SAM" id="Phobius"/>
    </source>
</evidence>
<name>A0A177S850_PSEPU</name>
<protein>
    <recommendedName>
        <fullName evidence="4">Transmembrane protein</fullName>
    </recommendedName>
</protein>
<feature type="transmembrane region" description="Helical" evidence="1">
    <location>
        <begin position="377"/>
        <end position="395"/>
    </location>
</feature>
<feature type="transmembrane region" description="Helical" evidence="1">
    <location>
        <begin position="231"/>
        <end position="251"/>
    </location>
</feature>
<feature type="transmembrane region" description="Helical" evidence="1">
    <location>
        <begin position="136"/>
        <end position="155"/>
    </location>
</feature>
<feature type="transmembrane region" description="Helical" evidence="1">
    <location>
        <begin position="12"/>
        <end position="30"/>
    </location>
</feature>
<feature type="transmembrane region" description="Helical" evidence="1">
    <location>
        <begin position="289"/>
        <end position="308"/>
    </location>
</feature>
<sequence length="417" mass="47282">MPLSLCKRTVFNFALCLTVVLGFVLVYHLGFRAMTLRADAAPERLRDFTFPVWQSMPWSQHGFLTYLTADAYSKHEAYANHSTLYLMFMRGLFQLQQWIPMLTLRMTGATLAMLASLIVIWFAVRRQLVDNCDWRRGLLVLAAFLYFLTLPGFWISLGKFNVDNGFVFVFPLVLLTSILLERDGARGKPFWISGLALCVVMPMASALFGFFMLGMALLVHGAERRRIVASVVLMAVSIMLYLQPVIVAKMLGFSSENSTWLFRSGLDGDMRFYGNFIDSVIAPQFNRPWYMIAIPALLLVAQLAYCRWQSGIDVPATARAANPQGMLQVFSVYLLMLLFWPQAVSIHPYLYDSLLVGPIVAWTVINFATRQVFGRHVLIWLLLLAFLIQFNLTRISQAGHCTECFFPAWGMLGERAG</sequence>
<keyword evidence="1" id="KW-0812">Transmembrane</keyword>
<accession>A0A177S850</accession>
<feature type="transmembrane region" description="Helical" evidence="1">
    <location>
        <begin position="102"/>
        <end position="124"/>
    </location>
</feature>
<dbReference type="RefSeq" id="WP_064304931.1">
    <property type="nucleotide sequence ID" value="NZ_LUCV01000058.1"/>
</dbReference>
<dbReference type="Proteomes" id="UP000077752">
    <property type="component" value="Unassembled WGS sequence"/>
</dbReference>
<gene>
    <name evidence="2" type="ORF">AYO28_04395</name>
</gene>
<proteinExistence type="predicted"/>
<reference evidence="2 3" key="1">
    <citation type="submission" date="2016-03" db="EMBL/GenBank/DDBJ databases">
        <title>Draft Genome Assembly of Pseudomonas putida strain CBF10-2.</title>
        <authorList>
            <person name="Iyer R.S."/>
            <person name="Damania A."/>
        </authorList>
    </citation>
    <scope>NUCLEOTIDE SEQUENCE [LARGE SCALE GENOMIC DNA]</scope>
    <source>
        <strain evidence="2 3">CBF10-2</strain>
    </source>
</reference>
<keyword evidence="1" id="KW-0472">Membrane</keyword>
<evidence type="ECO:0000313" key="3">
    <source>
        <dbReference type="Proteomes" id="UP000077752"/>
    </source>
</evidence>
<comment type="caution">
    <text evidence="2">The sequence shown here is derived from an EMBL/GenBank/DDBJ whole genome shotgun (WGS) entry which is preliminary data.</text>
</comment>
<dbReference type="EMBL" id="LUCV01000058">
    <property type="protein sequence ID" value="OAI83806.1"/>
    <property type="molecule type" value="Genomic_DNA"/>
</dbReference>
<dbReference type="AlphaFoldDB" id="A0A177S850"/>